<dbReference type="GO" id="GO:0015562">
    <property type="term" value="F:efflux transmembrane transporter activity"/>
    <property type="evidence" value="ECO:0007669"/>
    <property type="project" value="TreeGrafter"/>
</dbReference>
<dbReference type="OrthoDB" id="9783047at2"/>
<dbReference type="EMBL" id="NHRY01000241">
    <property type="protein sequence ID" value="PPQ28545.1"/>
    <property type="molecule type" value="Genomic_DNA"/>
</dbReference>
<keyword evidence="6 8" id="KW-0472">Membrane</keyword>
<evidence type="ECO:0000259" key="11">
    <source>
        <dbReference type="Pfam" id="PF25944"/>
    </source>
</evidence>
<accession>A0A2S6N1Q1</accession>
<evidence type="ECO:0000313" key="14">
    <source>
        <dbReference type="Proteomes" id="UP000239724"/>
    </source>
</evidence>
<evidence type="ECO:0000256" key="2">
    <source>
        <dbReference type="ARBA" id="ARBA00009477"/>
    </source>
</evidence>
<comment type="caution">
    <text evidence="13">The sequence shown here is derived from an EMBL/GenBank/DDBJ whole genome shotgun (WGS) entry which is preliminary data.</text>
</comment>
<dbReference type="Gene3D" id="2.40.50.100">
    <property type="match status" value="1"/>
</dbReference>
<comment type="subcellular location">
    <subcellularLocation>
        <location evidence="1">Cell membrane</location>
    </subcellularLocation>
</comment>
<dbReference type="RefSeq" id="WP_104521331.1">
    <property type="nucleotide sequence ID" value="NZ_NHRY01000241.1"/>
</dbReference>
<evidence type="ECO:0000259" key="9">
    <source>
        <dbReference type="Pfam" id="PF25876"/>
    </source>
</evidence>
<dbReference type="InterPro" id="IPR058627">
    <property type="entry name" value="MdtA-like_C"/>
</dbReference>
<evidence type="ECO:0000256" key="8">
    <source>
        <dbReference type="SAM" id="Phobius"/>
    </source>
</evidence>
<dbReference type="Pfam" id="PF25876">
    <property type="entry name" value="HH_MFP_RND"/>
    <property type="match status" value="1"/>
</dbReference>
<feature type="domain" description="Multidrug resistance protein MdtA-like alpha-helical hairpin" evidence="9">
    <location>
        <begin position="128"/>
        <end position="197"/>
    </location>
</feature>
<feature type="transmembrane region" description="Helical" evidence="8">
    <location>
        <begin position="26"/>
        <end position="44"/>
    </location>
</feature>
<dbReference type="Gene3D" id="1.10.287.470">
    <property type="entry name" value="Helix hairpin bin"/>
    <property type="match status" value="1"/>
</dbReference>
<keyword evidence="14" id="KW-1185">Reference proteome</keyword>
<feature type="region of interest" description="Disordered" evidence="7">
    <location>
        <begin position="385"/>
        <end position="421"/>
    </location>
</feature>
<dbReference type="InterPro" id="IPR006143">
    <property type="entry name" value="RND_pump_MFP"/>
</dbReference>
<evidence type="ECO:0000256" key="7">
    <source>
        <dbReference type="SAM" id="MobiDB-lite"/>
    </source>
</evidence>
<dbReference type="PANTHER" id="PTHR30469:SF12">
    <property type="entry name" value="MULTIDRUG RESISTANCE PROTEIN MDTA"/>
    <property type="match status" value="1"/>
</dbReference>
<keyword evidence="5" id="KW-0997">Cell inner membrane</keyword>
<dbReference type="Pfam" id="PF25917">
    <property type="entry name" value="BSH_RND"/>
    <property type="match status" value="1"/>
</dbReference>
<feature type="domain" description="Multidrug resistance protein MdtA-like barrel-sandwich hybrid" evidence="10">
    <location>
        <begin position="88"/>
        <end position="230"/>
    </location>
</feature>
<dbReference type="Pfam" id="PF25967">
    <property type="entry name" value="RND-MFP_C"/>
    <property type="match status" value="1"/>
</dbReference>
<keyword evidence="8" id="KW-0812">Transmembrane</keyword>
<evidence type="ECO:0000256" key="4">
    <source>
        <dbReference type="ARBA" id="ARBA00022475"/>
    </source>
</evidence>
<dbReference type="PANTHER" id="PTHR30469">
    <property type="entry name" value="MULTIDRUG RESISTANCE PROTEIN MDTA"/>
    <property type="match status" value="1"/>
</dbReference>
<evidence type="ECO:0000313" key="13">
    <source>
        <dbReference type="EMBL" id="PPQ28545.1"/>
    </source>
</evidence>
<evidence type="ECO:0000256" key="6">
    <source>
        <dbReference type="ARBA" id="ARBA00023136"/>
    </source>
</evidence>
<dbReference type="Gene3D" id="2.40.30.170">
    <property type="match status" value="1"/>
</dbReference>
<feature type="compositionally biased region" description="Polar residues" evidence="7">
    <location>
        <begin position="390"/>
        <end position="414"/>
    </location>
</feature>
<evidence type="ECO:0000256" key="1">
    <source>
        <dbReference type="ARBA" id="ARBA00004236"/>
    </source>
</evidence>
<comment type="similarity">
    <text evidence="2">Belongs to the membrane fusion protein (MFP) (TC 8.A.1) family.</text>
</comment>
<evidence type="ECO:0000256" key="3">
    <source>
        <dbReference type="ARBA" id="ARBA00022448"/>
    </source>
</evidence>
<protein>
    <submittedName>
        <fullName evidence="13">Uncharacterized protein</fullName>
    </submittedName>
</protein>
<feature type="domain" description="Multidrug resistance protein MdtA-like C-terminal permuted SH3" evidence="12">
    <location>
        <begin position="324"/>
        <end position="385"/>
    </location>
</feature>
<feature type="domain" description="Multidrug resistance protein MdtA-like beta-barrel" evidence="11">
    <location>
        <begin position="234"/>
        <end position="319"/>
    </location>
</feature>
<keyword evidence="4" id="KW-1003">Cell membrane</keyword>
<reference evidence="13 14" key="1">
    <citation type="journal article" date="2018" name="Arch. Microbiol.">
        <title>New insights into the metabolic potential of the phototrophic purple bacterium Rhodopila globiformis DSM 161(T) from its draft genome sequence and evidence for a vanadium-dependent nitrogenase.</title>
        <authorList>
            <person name="Imhoff J.F."/>
            <person name="Rahn T."/>
            <person name="Kunzel S."/>
            <person name="Neulinger S.C."/>
        </authorList>
    </citation>
    <scope>NUCLEOTIDE SEQUENCE [LARGE SCALE GENOMIC DNA]</scope>
    <source>
        <strain evidence="13 14">DSM 161</strain>
    </source>
</reference>
<proteinExistence type="inferred from homology"/>
<evidence type="ECO:0000256" key="5">
    <source>
        <dbReference type="ARBA" id="ARBA00022519"/>
    </source>
</evidence>
<evidence type="ECO:0000259" key="12">
    <source>
        <dbReference type="Pfam" id="PF25967"/>
    </source>
</evidence>
<dbReference type="Proteomes" id="UP000239724">
    <property type="component" value="Unassembled WGS sequence"/>
</dbReference>
<organism evidence="13 14">
    <name type="scientific">Rhodopila globiformis</name>
    <name type="common">Rhodopseudomonas globiformis</name>
    <dbReference type="NCBI Taxonomy" id="1071"/>
    <lineage>
        <taxon>Bacteria</taxon>
        <taxon>Pseudomonadati</taxon>
        <taxon>Pseudomonadota</taxon>
        <taxon>Alphaproteobacteria</taxon>
        <taxon>Acetobacterales</taxon>
        <taxon>Acetobacteraceae</taxon>
        <taxon>Rhodopila</taxon>
    </lineage>
</organism>
<name>A0A2S6N1Q1_RHOGL</name>
<dbReference type="GO" id="GO:0030313">
    <property type="term" value="C:cell envelope"/>
    <property type="evidence" value="ECO:0007669"/>
    <property type="project" value="UniProtKB-SubCell"/>
</dbReference>
<dbReference type="Pfam" id="PF25944">
    <property type="entry name" value="Beta-barrel_RND"/>
    <property type="match status" value="1"/>
</dbReference>
<evidence type="ECO:0000259" key="10">
    <source>
        <dbReference type="Pfam" id="PF25917"/>
    </source>
</evidence>
<gene>
    <name evidence="13" type="ORF">CCS01_23885</name>
</gene>
<keyword evidence="3" id="KW-0813">Transport</keyword>
<dbReference type="InterPro" id="IPR058626">
    <property type="entry name" value="MdtA-like_b-barrel"/>
</dbReference>
<dbReference type="AlphaFoldDB" id="A0A2S6N1Q1"/>
<keyword evidence="8" id="KW-1133">Transmembrane helix</keyword>
<dbReference type="NCBIfam" id="TIGR01730">
    <property type="entry name" value="RND_mfp"/>
    <property type="match status" value="1"/>
</dbReference>
<dbReference type="GO" id="GO:1990281">
    <property type="term" value="C:efflux pump complex"/>
    <property type="evidence" value="ECO:0007669"/>
    <property type="project" value="TreeGrafter"/>
</dbReference>
<dbReference type="SUPFAM" id="SSF111369">
    <property type="entry name" value="HlyD-like secretion proteins"/>
    <property type="match status" value="1"/>
</dbReference>
<dbReference type="InterPro" id="IPR058624">
    <property type="entry name" value="MdtA-like_HH"/>
</dbReference>
<dbReference type="Gene3D" id="2.40.420.20">
    <property type="match status" value="1"/>
</dbReference>
<dbReference type="InterPro" id="IPR058625">
    <property type="entry name" value="MdtA-like_BSH"/>
</dbReference>
<sequence>MDSSLDALTRDPVRPRSRSRLRKGRMVLLCLLALAAIVYAVWFFPAAPPPKKMDTAATQAIPVVTAAAGSRDIPIYQDGLGTVQAFYTVTLKAMVDGPLVAVNFREGQAVHKGDVLAQIDPRIYQAALDTAVAKKAQDEAQLANARLDLARYEKLVARNYASAQQADTAKAQVAEFVALVQQDQAQIDNARTNLSYTRITAPIDGLTGIRLVDPGNIVHAADTTGIVVITQLQPISVVFTLPQQALPAVAQAMASGPAPVLALAQDAPGQPAQVLDTGTLTVLDNQVDTTTGTIRLKATFPNPAHRLWPGGFVGVRLRTGIARDATVVPPAGVQRGPRGPYVFVVNPGNTARRQPVTVGYEDQDVSIISSGVKPGDEVVVDGASRLSDGTRVTITAPDSTPSVPEQPTAPGTNRQRSRAAG</sequence>
<dbReference type="FunFam" id="2.40.420.20:FF:000001">
    <property type="entry name" value="Efflux RND transporter periplasmic adaptor subunit"/>
    <property type="match status" value="1"/>
</dbReference>